<dbReference type="GO" id="GO:0043484">
    <property type="term" value="P:regulation of RNA splicing"/>
    <property type="evidence" value="ECO:0007669"/>
    <property type="project" value="TreeGrafter"/>
</dbReference>
<dbReference type="AlphaFoldDB" id="A0A1B8G8L4"/>
<dbReference type="SUPFAM" id="SSF56112">
    <property type="entry name" value="Protein kinase-like (PK-like)"/>
    <property type="match status" value="1"/>
</dbReference>
<sequence>MLVLRIRFVLYIDVMLTELNLKTDNVMLSIEDDGMLADFVKAEVDSPTPRKQIDESRIIYKSRKFGRPDKAKGYGLPSLCDLGESRIGATQESNPFVQPHIYRAPEVMFDMPWGSAADIWNVAGLIWDLFEVEHLFGDVFDARGGHDPFKHFALIVALIGEPPSEFVKRSETTGQCFDTNGKSPAPT</sequence>
<dbReference type="RefSeq" id="XP_018125913.2">
    <property type="nucleotide sequence ID" value="XM_018279465.2"/>
</dbReference>
<dbReference type="EMBL" id="KV460272">
    <property type="protein sequence ID" value="OBT92180.2"/>
    <property type="molecule type" value="Genomic_DNA"/>
</dbReference>
<evidence type="ECO:0000256" key="2">
    <source>
        <dbReference type="ARBA" id="ARBA00022679"/>
    </source>
</evidence>
<keyword evidence="4" id="KW-0418">Kinase</keyword>
<evidence type="ECO:0000313" key="8">
    <source>
        <dbReference type="Proteomes" id="UP000091956"/>
    </source>
</evidence>
<keyword evidence="1" id="KW-0723">Serine/threonine-protein kinase</keyword>
<protein>
    <recommendedName>
        <fullName evidence="6">Protein kinase domain-containing protein</fullName>
    </recommendedName>
</protein>
<dbReference type="InterPro" id="IPR051175">
    <property type="entry name" value="CLK_kinases"/>
</dbReference>
<dbReference type="PANTHER" id="PTHR45646">
    <property type="entry name" value="SERINE/THREONINE-PROTEIN KINASE DOA-RELATED"/>
    <property type="match status" value="1"/>
</dbReference>
<evidence type="ECO:0000256" key="1">
    <source>
        <dbReference type="ARBA" id="ARBA00022527"/>
    </source>
</evidence>
<reference evidence="7 8" key="1">
    <citation type="submission" date="2016-03" db="EMBL/GenBank/DDBJ databases">
        <title>Comparative genomics of Pseudogymnoascus destructans, the fungus causing white-nose syndrome of bats.</title>
        <authorList>
            <person name="Palmer J.M."/>
            <person name="Drees K.P."/>
            <person name="Foster J.T."/>
            <person name="Lindner D.L."/>
        </authorList>
    </citation>
    <scope>NUCLEOTIDE SEQUENCE [LARGE SCALE GENOMIC DNA]</scope>
    <source>
        <strain evidence="7 8">UAMH 10579</strain>
    </source>
</reference>
<dbReference type="STRING" id="342668.A0A1B8G8L4"/>
<keyword evidence="2" id="KW-0808">Transferase</keyword>
<organism evidence="7 8">
    <name type="scientific">Pseudogymnoascus verrucosus</name>
    <dbReference type="NCBI Taxonomy" id="342668"/>
    <lineage>
        <taxon>Eukaryota</taxon>
        <taxon>Fungi</taxon>
        <taxon>Dikarya</taxon>
        <taxon>Ascomycota</taxon>
        <taxon>Pezizomycotina</taxon>
        <taxon>Leotiomycetes</taxon>
        <taxon>Thelebolales</taxon>
        <taxon>Thelebolaceae</taxon>
        <taxon>Pseudogymnoascus</taxon>
    </lineage>
</organism>
<proteinExistence type="predicted"/>
<dbReference type="InterPro" id="IPR000719">
    <property type="entry name" value="Prot_kinase_dom"/>
</dbReference>
<evidence type="ECO:0000256" key="5">
    <source>
        <dbReference type="ARBA" id="ARBA00022840"/>
    </source>
</evidence>
<keyword evidence="8" id="KW-1185">Reference proteome</keyword>
<accession>A0A1B8G8L4</accession>
<name>A0A1B8G8L4_9PEZI</name>
<reference evidence="8" key="2">
    <citation type="journal article" date="2018" name="Nat. Commun.">
        <title>Extreme sensitivity to ultraviolet light in the fungal pathogen causing white-nose syndrome of bats.</title>
        <authorList>
            <person name="Palmer J.M."/>
            <person name="Drees K.P."/>
            <person name="Foster J.T."/>
            <person name="Lindner D.L."/>
        </authorList>
    </citation>
    <scope>NUCLEOTIDE SEQUENCE [LARGE SCALE GENOMIC DNA]</scope>
    <source>
        <strain evidence="8">UAMH 10579</strain>
    </source>
</reference>
<keyword evidence="3" id="KW-0547">Nucleotide-binding</keyword>
<evidence type="ECO:0000256" key="4">
    <source>
        <dbReference type="ARBA" id="ARBA00022777"/>
    </source>
</evidence>
<dbReference type="PROSITE" id="PS50011">
    <property type="entry name" value="PROTEIN_KINASE_DOM"/>
    <property type="match status" value="1"/>
</dbReference>
<dbReference type="GO" id="GO:0004674">
    <property type="term" value="F:protein serine/threonine kinase activity"/>
    <property type="evidence" value="ECO:0007669"/>
    <property type="project" value="UniProtKB-KW"/>
</dbReference>
<evidence type="ECO:0000313" key="7">
    <source>
        <dbReference type="EMBL" id="OBT92180.2"/>
    </source>
</evidence>
<evidence type="ECO:0000256" key="3">
    <source>
        <dbReference type="ARBA" id="ARBA00022741"/>
    </source>
</evidence>
<dbReference type="InterPro" id="IPR011009">
    <property type="entry name" value="Kinase-like_dom_sf"/>
</dbReference>
<gene>
    <name evidence="7" type="ORF">VE01_10058</name>
</gene>
<evidence type="ECO:0000259" key="6">
    <source>
        <dbReference type="PROSITE" id="PS50011"/>
    </source>
</evidence>
<keyword evidence="5" id="KW-0067">ATP-binding</keyword>
<dbReference type="Gene3D" id="1.10.510.10">
    <property type="entry name" value="Transferase(Phosphotransferase) domain 1"/>
    <property type="match status" value="1"/>
</dbReference>
<dbReference type="GO" id="GO:0005634">
    <property type="term" value="C:nucleus"/>
    <property type="evidence" value="ECO:0007669"/>
    <property type="project" value="TreeGrafter"/>
</dbReference>
<dbReference type="GO" id="GO:0005524">
    <property type="term" value="F:ATP binding"/>
    <property type="evidence" value="ECO:0007669"/>
    <property type="project" value="UniProtKB-KW"/>
</dbReference>
<dbReference type="PANTHER" id="PTHR45646:SF11">
    <property type="entry name" value="SERINE_THREONINE-PROTEIN KINASE DOA"/>
    <property type="match status" value="1"/>
</dbReference>
<dbReference type="GeneID" id="28843444"/>
<feature type="domain" description="Protein kinase" evidence="6">
    <location>
        <begin position="1"/>
        <end position="187"/>
    </location>
</feature>
<dbReference type="Proteomes" id="UP000091956">
    <property type="component" value="Unassembled WGS sequence"/>
</dbReference>